<dbReference type="EMBL" id="CP002345">
    <property type="protein sequence ID" value="ADQ81172.1"/>
    <property type="molecule type" value="Genomic_DNA"/>
</dbReference>
<evidence type="ECO:0000313" key="2">
    <source>
        <dbReference type="EMBL" id="ADQ81172.1"/>
    </source>
</evidence>
<name>E4T8R3_PALPW</name>
<feature type="chain" id="PRO_5003189186" description="Lipoprotein" evidence="1">
    <location>
        <begin position="22"/>
        <end position="177"/>
    </location>
</feature>
<keyword evidence="1" id="KW-0732">Signal</keyword>
<evidence type="ECO:0000256" key="1">
    <source>
        <dbReference type="SAM" id="SignalP"/>
    </source>
</evidence>
<evidence type="ECO:0008006" key="4">
    <source>
        <dbReference type="Google" id="ProtNLM"/>
    </source>
</evidence>
<organism evidence="2 3">
    <name type="scientific">Paludibacter propionicigenes (strain DSM 17365 / JCM 13257 / WB4)</name>
    <dbReference type="NCBI Taxonomy" id="694427"/>
    <lineage>
        <taxon>Bacteria</taxon>
        <taxon>Pseudomonadati</taxon>
        <taxon>Bacteroidota</taxon>
        <taxon>Bacteroidia</taxon>
        <taxon>Bacteroidales</taxon>
        <taxon>Paludibacteraceae</taxon>
        <taxon>Paludibacter</taxon>
    </lineage>
</organism>
<dbReference type="AlphaFoldDB" id="E4T8R3"/>
<proteinExistence type="predicted"/>
<reference key="1">
    <citation type="submission" date="2010-11" db="EMBL/GenBank/DDBJ databases">
        <title>The complete genome of Paludibacter propionicigenes DSM 17365.</title>
        <authorList>
            <consortium name="US DOE Joint Genome Institute (JGI-PGF)"/>
            <person name="Lucas S."/>
            <person name="Copeland A."/>
            <person name="Lapidus A."/>
            <person name="Bruce D."/>
            <person name="Goodwin L."/>
            <person name="Pitluck S."/>
            <person name="Kyrpides N."/>
            <person name="Mavromatis K."/>
            <person name="Ivanova N."/>
            <person name="Munk A.C."/>
            <person name="Brettin T."/>
            <person name="Detter J.C."/>
            <person name="Han C."/>
            <person name="Tapia R."/>
            <person name="Land M."/>
            <person name="Hauser L."/>
            <person name="Markowitz V."/>
            <person name="Cheng J.-F."/>
            <person name="Hugenholtz P."/>
            <person name="Woyke T."/>
            <person name="Wu D."/>
            <person name="Gronow S."/>
            <person name="Wellnitz S."/>
            <person name="Brambilla E."/>
            <person name="Klenk H.-P."/>
            <person name="Eisen J.A."/>
        </authorList>
    </citation>
    <scope>NUCLEOTIDE SEQUENCE</scope>
    <source>
        <strain>WB4</strain>
    </source>
</reference>
<accession>E4T8R3</accession>
<feature type="signal peptide" evidence="1">
    <location>
        <begin position="1"/>
        <end position="21"/>
    </location>
</feature>
<dbReference type="KEGG" id="ppn:Palpr_3044"/>
<dbReference type="RefSeq" id="WP_013446541.1">
    <property type="nucleotide sequence ID" value="NC_014734.1"/>
</dbReference>
<sequence>MKTKYFALLGMLILFFTACTLKNYSNETPNMGILVMRNHKTDTLKMYYTNEVNVFRLDTINVGDSIYFKLILNGVQNDLTEFSFVSSDTTAAKTFFPPISSLDTLFVKSKSDYVNGKFVFQPKVIQLYFPVSYVGKKVTATVPTVKISLTSNATFDNNPGGNKVSVTIQTPFEDVKR</sequence>
<evidence type="ECO:0000313" key="3">
    <source>
        <dbReference type="Proteomes" id="UP000008718"/>
    </source>
</evidence>
<dbReference type="PROSITE" id="PS51257">
    <property type="entry name" value="PROKAR_LIPOPROTEIN"/>
    <property type="match status" value="1"/>
</dbReference>
<dbReference type="HOGENOM" id="CLU_1516488_0_0_10"/>
<keyword evidence="3" id="KW-1185">Reference proteome</keyword>
<protein>
    <recommendedName>
        <fullName evidence="4">Lipoprotein</fullName>
    </recommendedName>
</protein>
<dbReference type="Proteomes" id="UP000008718">
    <property type="component" value="Chromosome"/>
</dbReference>
<reference evidence="2 3" key="2">
    <citation type="journal article" date="2011" name="Stand. Genomic Sci.">
        <title>Complete genome sequence of Paludibacter propionicigenes type strain (WB4).</title>
        <authorList>
            <person name="Gronow S."/>
            <person name="Munk C."/>
            <person name="Lapidus A."/>
            <person name="Nolan M."/>
            <person name="Lucas S."/>
            <person name="Hammon N."/>
            <person name="Deshpande S."/>
            <person name="Cheng J.F."/>
            <person name="Tapia R."/>
            <person name="Han C."/>
            <person name="Goodwin L."/>
            <person name="Pitluck S."/>
            <person name="Liolios K."/>
            <person name="Ivanova N."/>
            <person name="Mavromatis K."/>
            <person name="Mikhailova N."/>
            <person name="Pati A."/>
            <person name="Chen A."/>
            <person name="Palaniappan K."/>
            <person name="Land M."/>
            <person name="Hauser L."/>
            <person name="Chang Y.J."/>
            <person name="Jeffries C.D."/>
            <person name="Brambilla E."/>
            <person name="Rohde M."/>
            <person name="Goker M."/>
            <person name="Detter J.C."/>
            <person name="Woyke T."/>
            <person name="Bristow J."/>
            <person name="Eisen J.A."/>
            <person name="Markowitz V."/>
            <person name="Hugenholtz P."/>
            <person name="Kyrpides N.C."/>
            <person name="Klenk H.P."/>
        </authorList>
    </citation>
    <scope>NUCLEOTIDE SEQUENCE [LARGE SCALE GENOMIC DNA]</scope>
    <source>
        <strain evidence="3">DSM 17365 / JCM 13257 / WB4</strain>
    </source>
</reference>
<gene>
    <name evidence="2" type="ordered locus">Palpr_3044</name>
</gene>